<reference evidence="2" key="1">
    <citation type="journal article" date="2019" name="Sci. Rep.">
        <title>Draft genome of Tanacetum cinerariifolium, the natural source of mosquito coil.</title>
        <authorList>
            <person name="Yamashiro T."/>
            <person name="Shiraishi A."/>
            <person name="Satake H."/>
            <person name="Nakayama K."/>
        </authorList>
    </citation>
    <scope>NUCLEOTIDE SEQUENCE</scope>
</reference>
<proteinExistence type="predicted"/>
<evidence type="ECO:0000313" key="2">
    <source>
        <dbReference type="EMBL" id="GFC65314.1"/>
    </source>
</evidence>
<feature type="region of interest" description="Disordered" evidence="1">
    <location>
        <begin position="73"/>
        <end position="96"/>
    </location>
</feature>
<accession>A0A699QBW4</accession>
<gene>
    <name evidence="2" type="ORF">Tci_837284</name>
</gene>
<feature type="non-terminal residue" evidence="2">
    <location>
        <position position="1"/>
    </location>
</feature>
<organism evidence="2">
    <name type="scientific">Tanacetum cinerariifolium</name>
    <name type="common">Dalmatian daisy</name>
    <name type="synonym">Chrysanthemum cinerariifolium</name>
    <dbReference type="NCBI Taxonomy" id="118510"/>
    <lineage>
        <taxon>Eukaryota</taxon>
        <taxon>Viridiplantae</taxon>
        <taxon>Streptophyta</taxon>
        <taxon>Embryophyta</taxon>
        <taxon>Tracheophyta</taxon>
        <taxon>Spermatophyta</taxon>
        <taxon>Magnoliopsida</taxon>
        <taxon>eudicotyledons</taxon>
        <taxon>Gunneridae</taxon>
        <taxon>Pentapetalae</taxon>
        <taxon>asterids</taxon>
        <taxon>campanulids</taxon>
        <taxon>Asterales</taxon>
        <taxon>Asteraceae</taxon>
        <taxon>Asteroideae</taxon>
        <taxon>Anthemideae</taxon>
        <taxon>Anthemidinae</taxon>
        <taxon>Tanacetum</taxon>
    </lineage>
</organism>
<protein>
    <submittedName>
        <fullName evidence="2">Uncharacterized protein</fullName>
    </submittedName>
</protein>
<dbReference type="EMBL" id="BKCJ011006029">
    <property type="protein sequence ID" value="GFC65314.1"/>
    <property type="molecule type" value="Genomic_DNA"/>
</dbReference>
<sequence>VAVIWVECNENITTYKRSIVVYGRSKYPTQIQAYFACYDPLSYPMFFPNGEAGWHKRIPRACVDIRELIDDDDNDGAKDEEGVNTTKGRKIVTMRE</sequence>
<feature type="compositionally biased region" description="Basic residues" evidence="1">
    <location>
        <begin position="87"/>
        <end position="96"/>
    </location>
</feature>
<evidence type="ECO:0000256" key="1">
    <source>
        <dbReference type="SAM" id="MobiDB-lite"/>
    </source>
</evidence>
<comment type="caution">
    <text evidence="2">The sequence shown here is derived from an EMBL/GenBank/DDBJ whole genome shotgun (WGS) entry which is preliminary data.</text>
</comment>
<name>A0A699QBW4_TANCI</name>
<dbReference type="AlphaFoldDB" id="A0A699QBW4"/>